<keyword evidence="3" id="KW-0378">Hydrolase</keyword>
<proteinExistence type="predicted"/>
<feature type="transmembrane region" description="Helical" evidence="1">
    <location>
        <begin position="167"/>
        <end position="189"/>
    </location>
</feature>
<keyword evidence="3" id="KW-0482">Metalloprotease</keyword>
<evidence type="ECO:0000313" key="4">
    <source>
        <dbReference type="Proteomes" id="UP001501729"/>
    </source>
</evidence>
<accession>A0AAV3UMY6</accession>
<dbReference type="Proteomes" id="UP001501729">
    <property type="component" value="Unassembled WGS sequence"/>
</dbReference>
<feature type="domain" description="CAAX prenyl protease 2/Lysostaphin resistance protein A-like" evidence="2">
    <location>
        <begin position="136"/>
        <end position="232"/>
    </location>
</feature>
<sequence>MMELWNRRSRALFAAVGLGFGGYAFAVILVLLAAGALLALGVPVLDRPSLTVAVSIVMGQGVAFGLFALAYLRYTGRGFDYIKVRVPNLNDFGWTVGGFVVFYGGLIAVSVVLTTFGIQSAQNEIATLGEQDPRVFLLLIPLSFLLIGPGEELLYRGVVQERLRESFGRWPAIALASLIFAFVHVFSLQGQDTGIIVYLGILFVLSPILGAAYEYTRNLVVPALIHGAFNALQFGLAYLMMTGQLPS</sequence>
<dbReference type="RefSeq" id="WP_227773536.1">
    <property type="nucleotide sequence ID" value="NZ_BAABKX010000018.1"/>
</dbReference>
<keyword evidence="1" id="KW-0812">Transmembrane</keyword>
<keyword evidence="1" id="KW-0472">Membrane</keyword>
<keyword evidence="4" id="KW-1185">Reference proteome</keyword>
<dbReference type="AlphaFoldDB" id="A0AAV3UMY6"/>
<comment type="caution">
    <text evidence="3">The sequence shown here is derived from an EMBL/GenBank/DDBJ whole genome shotgun (WGS) entry which is preliminary data.</text>
</comment>
<evidence type="ECO:0000259" key="2">
    <source>
        <dbReference type="Pfam" id="PF02517"/>
    </source>
</evidence>
<feature type="transmembrane region" description="Helical" evidence="1">
    <location>
        <begin position="136"/>
        <end position="155"/>
    </location>
</feature>
<dbReference type="EMBL" id="BAABKX010000018">
    <property type="protein sequence ID" value="GAA5059696.1"/>
    <property type="molecule type" value="Genomic_DNA"/>
</dbReference>
<dbReference type="Pfam" id="PF02517">
    <property type="entry name" value="Rce1-like"/>
    <property type="match status" value="1"/>
</dbReference>
<keyword evidence="3" id="KW-0645">Protease</keyword>
<protein>
    <submittedName>
        <fullName evidence="3">CPBP family intramembrane metalloprotease</fullName>
    </submittedName>
</protein>
<dbReference type="GO" id="GO:0080120">
    <property type="term" value="P:CAAX-box protein maturation"/>
    <property type="evidence" value="ECO:0007669"/>
    <property type="project" value="UniProtKB-ARBA"/>
</dbReference>
<evidence type="ECO:0000313" key="3">
    <source>
        <dbReference type="EMBL" id="GAA5059696.1"/>
    </source>
</evidence>
<feature type="transmembrane region" description="Helical" evidence="1">
    <location>
        <begin position="220"/>
        <end position="241"/>
    </location>
</feature>
<dbReference type="GO" id="GO:0008237">
    <property type="term" value="F:metallopeptidase activity"/>
    <property type="evidence" value="ECO:0007669"/>
    <property type="project" value="UniProtKB-KW"/>
</dbReference>
<dbReference type="GeneID" id="68613739"/>
<dbReference type="InterPro" id="IPR003675">
    <property type="entry name" value="Rce1/LyrA-like_dom"/>
</dbReference>
<organism evidence="3 4">
    <name type="scientific">Haladaptatus pallidirubidus</name>
    <dbReference type="NCBI Taxonomy" id="1008152"/>
    <lineage>
        <taxon>Archaea</taxon>
        <taxon>Methanobacteriati</taxon>
        <taxon>Methanobacteriota</taxon>
        <taxon>Stenosarchaea group</taxon>
        <taxon>Halobacteria</taxon>
        <taxon>Halobacteriales</taxon>
        <taxon>Haladaptataceae</taxon>
        <taxon>Haladaptatus</taxon>
    </lineage>
</organism>
<dbReference type="PANTHER" id="PTHR36435:SF1">
    <property type="entry name" value="CAAX AMINO TERMINAL PROTEASE FAMILY PROTEIN"/>
    <property type="match status" value="1"/>
</dbReference>
<gene>
    <name evidence="3" type="ORF">GCM10025751_43990</name>
</gene>
<dbReference type="GO" id="GO:0004175">
    <property type="term" value="F:endopeptidase activity"/>
    <property type="evidence" value="ECO:0007669"/>
    <property type="project" value="UniProtKB-ARBA"/>
</dbReference>
<feature type="transmembrane region" description="Helical" evidence="1">
    <location>
        <begin position="195"/>
        <end position="213"/>
    </location>
</feature>
<dbReference type="PANTHER" id="PTHR36435">
    <property type="entry name" value="SLR1288 PROTEIN"/>
    <property type="match status" value="1"/>
</dbReference>
<reference evidence="3 4" key="1">
    <citation type="journal article" date="2019" name="Int. J. Syst. Evol. Microbiol.">
        <title>The Global Catalogue of Microorganisms (GCM) 10K type strain sequencing project: providing services to taxonomists for standard genome sequencing and annotation.</title>
        <authorList>
            <consortium name="The Broad Institute Genomics Platform"/>
            <consortium name="The Broad Institute Genome Sequencing Center for Infectious Disease"/>
            <person name="Wu L."/>
            <person name="Ma J."/>
        </authorList>
    </citation>
    <scope>NUCLEOTIDE SEQUENCE [LARGE SCALE GENOMIC DNA]</scope>
    <source>
        <strain evidence="3 4">JCM 17504</strain>
    </source>
</reference>
<feature type="transmembrane region" description="Helical" evidence="1">
    <location>
        <begin position="12"/>
        <end position="40"/>
    </location>
</feature>
<evidence type="ECO:0000256" key="1">
    <source>
        <dbReference type="SAM" id="Phobius"/>
    </source>
</evidence>
<keyword evidence="1" id="KW-1133">Transmembrane helix</keyword>
<name>A0AAV3UMY6_9EURY</name>
<dbReference type="InterPro" id="IPR052710">
    <property type="entry name" value="CAAX_protease"/>
</dbReference>
<feature type="transmembrane region" description="Helical" evidence="1">
    <location>
        <begin position="52"/>
        <end position="72"/>
    </location>
</feature>
<feature type="transmembrane region" description="Helical" evidence="1">
    <location>
        <begin position="92"/>
        <end position="116"/>
    </location>
</feature>